<comment type="similarity">
    <text evidence="1">Belongs to the UDP-glucose/GDP-mannose dehydrogenase family.</text>
</comment>
<dbReference type="PANTHER" id="PTHR43491:SF2">
    <property type="entry name" value="UDP-N-ACETYL-D-MANNOSAMINE DEHYDROGENASE"/>
    <property type="match status" value="1"/>
</dbReference>
<dbReference type="InterPro" id="IPR028359">
    <property type="entry name" value="UDP_ManNAc/GlcNAc_DH"/>
</dbReference>
<dbReference type="Gene3D" id="3.40.50.720">
    <property type="entry name" value="NAD(P)-binding Rossmann-like Domain"/>
    <property type="match status" value="2"/>
</dbReference>
<reference evidence="4" key="2">
    <citation type="journal article" date="2014" name="ISME J.">
        <title>Microbial stratification in low pH oxic and suboxic macroscopic growths along an acid mine drainage.</title>
        <authorList>
            <person name="Mendez-Garcia C."/>
            <person name="Mesa V."/>
            <person name="Sprenger R.R."/>
            <person name="Richter M."/>
            <person name="Diez M.S."/>
            <person name="Solano J."/>
            <person name="Bargiela R."/>
            <person name="Golyshina O.V."/>
            <person name="Manteca A."/>
            <person name="Ramos J.L."/>
            <person name="Gallego J.R."/>
            <person name="Llorente I."/>
            <person name="Martins Dos Santos V.A."/>
            <person name="Jensen O.N."/>
            <person name="Pelaez A.I."/>
            <person name="Sanchez J."/>
            <person name="Ferrer M."/>
        </authorList>
    </citation>
    <scope>NUCLEOTIDE SEQUENCE</scope>
</reference>
<dbReference type="AlphaFoldDB" id="T1AA19"/>
<feature type="non-terminal residue" evidence="4">
    <location>
        <position position="1"/>
    </location>
</feature>
<dbReference type="GO" id="GO:0016616">
    <property type="term" value="F:oxidoreductase activity, acting on the CH-OH group of donors, NAD or NADP as acceptor"/>
    <property type="evidence" value="ECO:0007669"/>
    <property type="project" value="InterPro"/>
</dbReference>
<evidence type="ECO:0000259" key="2">
    <source>
        <dbReference type="Pfam" id="PF00984"/>
    </source>
</evidence>
<sequence length="206" mass="22638">LKNACELIGQRLRPGNCVIFESTVYPGTTEDVAVPILEQVSGLHLNRDFHVGYSPERVNPGDDTHPLTDIVKITSASSPHAHDFVDGLYRLIIRAGTYRAESIRVAEAAKAIENSQRDLNIAFMNELALIFDRLGLDTASVLKAAGTKWNFLSFKPGLVGGHCIGVDPYYLTYKAHRWVMSRKSSWPADASTIRWGAISPNGLSNS</sequence>
<evidence type="ECO:0000259" key="3">
    <source>
        <dbReference type="Pfam" id="PF03721"/>
    </source>
</evidence>
<dbReference type="PIRSF" id="PIRSF000124">
    <property type="entry name" value="UDPglc_GDPman_dh"/>
    <property type="match status" value="1"/>
</dbReference>
<dbReference type="GO" id="GO:0051287">
    <property type="term" value="F:NAD binding"/>
    <property type="evidence" value="ECO:0007669"/>
    <property type="project" value="InterPro"/>
</dbReference>
<gene>
    <name evidence="4" type="ORF">B1B_10127</name>
</gene>
<dbReference type="Pfam" id="PF03721">
    <property type="entry name" value="UDPG_MGDP_dh_N"/>
    <property type="match status" value="1"/>
</dbReference>
<proteinExistence type="inferred from homology"/>
<dbReference type="GO" id="GO:0000271">
    <property type="term" value="P:polysaccharide biosynthetic process"/>
    <property type="evidence" value="ECO:0007669"/>
    <property type="project" value="InterPro"/>
</dbReference>
<evidence type="ECO:0000256" key="1">
    <source>
        <dbReference type="ARBA" id="ARBA00006601"/>
    </source>
</evidence>
<dbReference type="Pfam" id="PF00984">
    <property type="entry name" value="UDPG_MGDP_dh"/>
    <property type="match status" value="1"/>
</dbReference>
<reference evidence="4" key="1">
    <citation type="submission" date="2013-08" db="EMBL/GenBank/DDBJ databases">
        <authorList>
            <person name="Mendez C."/>
            <person name="Richter M."/>
            <person name="Ferrer M."/>
            <person name="Sanchez J."/>
        </authorList>
    </citation>
    <scope>NUCLEOTIDE SEQUENCE</scope>
</reference>
<dbReference type="PANTHER" id="PTHR43491">
    <property type="entry name" value="UDP-N-ACETYL-D-MANNOSAMINE DEHYDROGENASE"/>
    <property type="match status" value="1"/>
</dbReference>
<feature type="domain" description="UDP-glucose/GDP-mannose dehydrogenase N-terminal" evidence="3">
    <location>
        <begin position="2"/>
        <end position="70"/>
    </location>
</feature>
<dbReference type="InterPro" id="IPR017476">
    <property type="entry name" value="UDP-Glc/GDP-Man"/>
</dbReference>
<organism evidence="4">
    <name type="scientific">mine drainage metagenome</name>
    <dbReference type="NCBI Taxonomy" id="410659"/>
    <lineage>
        <taxon>unclassified sequences</taxon>
        <taxon>metagenomes</taxon>
        <taxon>ecological metagenomes</taxon>
    </lineage>
</organism>
<comment type="caution">
    <text evidence="4">The sequence shown here is derived from an EMBL/GenBank/DDBJ whole genome shotgun (WGS) entry which is preliminary data.</text>
</comment>
<feature type="domain" description="UDP-glucose/GDP-mannose dehydrogenase dimerisation" evidence="2">
    <location>
        <begin position="105"/>
        <end position="177"/>
    </location>
</feature>
<dbReference type="PIRSF" id="PIRSF500136">
    <property type="entry name" value="UDP_ManNAc_DH"/>
    <property type="match status" value="1"/>
</dbReference>
<accession>T1AA19</accession>
<dbReference type="GO" id="GO:0016628">
    <property type="term" value="F:oxidoreductase activity, acting on the CH-CH group of donors, NAD or NADP as acceptor"/>
    <property type="evidence" value="ECO:0007669"/>
    <property type="project" value="InterPro"/>
</dbReference>
<evidence type="ECO:0000313" key="4">
    <source>
        <dbReference type="EMBL" id="EQD53648.1"/>
    </source>
</evidence>
<name>T1AA19_9ZZZZ</name>
<dbReference type="EMBL" id="AUZY01006662">
    <property type="protein sequence ID" value="EQD53648.1"/>
    <property type="molecule type" value="Genomic_DNA"/>
</dbReference>
<dbReference type="InterPro" id="IPR008927">
    <property type="entry name" value="6-PGluconate_DH-like_C_sf"/>
</dbReference>
<dbReference type="InterPro" id="IPR014026">
    <property type="entry name" value="UDP-Glc/GDP-Man_DH_dimer"/>
</dbReference>
<dbReference type="SUPFAM" id="SSF51735">
    <property type="entry name" value="NAD(P)-binding Rossmann-fold domains"/>
    <property type="match status" value="1"/>
</dbReference>
<protein>
    <submittedName>
        <fullName evidence="4">UDP-glucose/GDP-mannose dehydrogenase family protein</fullName>
    </submittedName>
</protein>
<dbReference type="SUPFAM" id="SSF48179">
    <property type="entry name" value="6-phosphogluconate dehydrogenase C-terminal domain-like"/>
    <property type="match status" value="1"/>
</dbReference>
<dbReference type="InterPro" id="IPR001732">
    <property type="entry name" value="UDP-Glc/GDP-Man_DH_N"/>
</dbReference>
<dbReference type="InterPro" id="IPR036291">
    <property type="entry name" value="NAD(P)-bd_dom_sf"/>
</dbReference>